<reference evidence="1 2" key="1">
    <citation type="submission" date="2021-06" db="EMBL/GenBank/DDBJ databases">
        <authorList>
            <person name="Kallberg Y."/>
            <person name="Tangrot J."/>
            <person name="Rosling A."/>
        </authorList>
    </citation>
    <scope>NUCLEOTIDE SEQUENCE [LARGE SCALE GENOMIC DNA]</scope>
    <source>
        <strain evidence="1 2">120-4 pot B 10/14</strain>
    </source>
</reference>
<keyword evidence="2" id="KW-1185">Reference proteome</keyword>
<feature type="non-terminal residue" evidence="1">
    <location>
        <position position="1"/>
    </location>
</feature>
<evidence type="ECO:0000313" key="1">
    <source>
        <dbReference type="EMBL" id="CAG8478531.1"/>
    </source>
</evidence>
<comment type="caution">
    <text evidence="1">The sequence shown here is derived from an EMBL/GenBank/DDBJ whole genome shotgun (WGS) entry which is preliminary data.</text>
</comment>
<organism evidence="1 2">
    <name type="scientific">Gigaspora margarita</name>
    <dbReference type="NCBI Taxonomy" id="4874"/>
    <lineage>
        <taxon>Eukaryota</taxon>
        <taxon>Fungi</taxon>
        <taxon>Fungi incertae sedis</taxon>
        <taxon>Mucoromycota</taxon>
        <taxon>Glomeromycotina</taxon>
        <taxon>Glomeromycetes</taxon>
        <taxon>Diversisporales</taxon>
        <taxon>Gigasporaceae</taxon>
        <taxon>Gigaspora</taxon>
    </lineage>
</organism>
<protein>
    <submittedName>
        <fullName evidence="1">27993_t:CDS:1</fullName>
    </submittedName>
</protein>
<dbReference type="EMBL" id="CAJVQB010000264">
    <property type="protein sequence ID" value="CAG8478531.1"/>
    <property type="molecule type" value="Genomic_DNA"/>
</dbReference>
<evidence type="ECO:0000313" key="2">
    <source>
        <dbReference type="Proteomes" id="UP000789901"/>
    </source>
</evidence>
<gene>
    <name evidence="1" type="ORF">GMARGA_LOCUS1124</name>
</gene>
<dbReference type="Proteomes" id="UP000789901">
    <property type="component" value="Unassembled WGS sequence"/>
</dbReference>
<name>A0ABM8VYG6_GIGMA</name>
<accession>A0ABM8VYG6</accession>
<sequence length="142" mass="16004">DNPRYVPVGRIQLLRLVDISDMMIPKLYILATDTSCIEHNKIDPIRGMKLNLPNNSARIIKPNLNSTSKCSDRDNPQYVHVRRIQLLRPVDISDIMTPKSYISATDTSCIEHNKIDPIRGMKLNLPSDSAGIIKPNLNSISK</sequence>
<proteinExistence type="predicted"/>